<comment type="caution">
    <text evidence="1">The sequence shown here is derived from an EMBL/GenBank/DDBJ whole genome shotgun (WGS) entry which is preliminary data.</text>
</comment>
<evidence type="ECO:0000313" key="1">
    <source>
        <dbReference type="EMBL" id="KAL0001356.1"/>
    </source>
</evidence>
<proteinExistence type="predicted"/>
<dbReference type="EMBL" id="JAZDWU010000005">
    <property type="protein sequence ID" value="KAL0001356.1"/>
    <property type="molecule type" value="Genomic_DNA"/>
</dbReference>
<reference evidence="1 2" key="1">
    <citation type="submission" date="2024-01" db="EMBL/GenBank/DDBJ databases">
        <title>A telomere-to-telomere, gap-free genome of sweet tea (Lithocarpus litseifolius).</title>
        <authorList>
            <person name="Zhou J."/>
        </authorList>
    </citation>
    <scope>NUCLEOTIDE SEQUENCE [LARGE SCALE GENOMIC DNA]</scope>
    <source>
        <strain evidence="1">Zhou-2022a</strain>
        <tissue evidence="1">Leaf</tissue>
    </source>
</reference>
<sequence>MKPYRVKKLTRSIHSSLEVIRKGTRGHVGNGKTIHIWEDKWLHTPTTYKAISPPRCIDDFPMVFALIDQDTKRWKAGLVRETLLPFEANTILNIPLSYSFSDDKLIWLRNKRGEFSVRSAYYVALPLVVTNNEGES</sequence>
<name>A0AAW2CY64_9ROSI</name>
<protein>
    <submittedName>
        <fullName evidence="1">Uncharacterized protein</fullName>
    </submittedName>
</protein>
<gene>
    <name evidence="1" type="ORF">SO802_015137</name>
</gene>
<organism evidence="1 2">
    <name type="scientific">Lithocarpus litseifolius</name>
    <dbReference type="NCBI Taxonomy" id="425828"/>
    <lineage>
        <taxon>Eukaryota</taxon>
        <taxon>Viridiplantae</taxon>
        <taxon>Streptophyta</taxon>
        <taxon>Embryophyta</taxon>
        <taxon>Tracheophyta</taxon>
        <taxon>Spermatophyta</taxon>
        <taxon>Magnoliopsida</taxon>
        <taxon>eudicotyledons</taxon>
        <taxon>Gunneridae</taxon>
        <taxon>Pentapetalae</taxon>
        <taxon>rosids</taxon>
        <taxon>fabids</taxon>
        <taxon>Fagales</taxon>
        <taxon>Fagaceae</taxon>
        <taxon>Lithocarpus</taxon>
    </lineage>
</organism>
<evidence type="ECO:0000313" key="2">
    <source>
        <dbReference type="Proteomes" id="UP001459277"/>
    </source>
</evidence>
<accession>A0AAW2CY64</accession>
<dbReference type="AlphaFoldDB" id="A0AAW2CY64"/>
<keyword evidence="2" id="KW-1185">Reference proteome</keyword>
<dbReference type="Proteomes" id="UP001459277">
    <property type="component" value="Unassembled WGS sequence"/>
</dbReference>